<dbReference type="GO" id="GO:0005886">
    <property type="term" value="C:plasma membrane"/>
    <property type="evidence" value="ECO:0007669"/>
    <property type="project" value="TreeGrafter"/>
</dbReference>
<proteinExistence type="predicted"/>
<accession>A0A8S1U1U0</accession>
<keyword evidence="1" id="KW-1133">Transmembrane helix</keyword>
<gene>
    <name evidence="2" type="ORF">PPENT_87.1.T0300244</name>
</gene>
<protein>
    <recommendedName>
        <fullName evidence="4">Transmembrane protein</fullName>
    </recommendedName>
</protein>
<comment type="caution">
    <text evidence="2">The sequence shown here is derived from an EMBL/GenBank/DDBJ whole genome shotgun (WGS) entry which is preliminary data.</text>
</comment>
<feature type="transmembrane region" description="Helical" evidence="1">
    <location>
        <begin position="105"/>
        <end position="129"/>
    </location>
</feature>
<evidence type="ECO:0000256" key="1">
    <source>
        <dbReference type="SAM" id="Phobius"/>
    </source>
</evidence>
<evidence type="ECO:0000313" key="3">
    <source>
        <dbReference type="Proteomes" id="UP000689195"/>
    </source>
</evidence>
<reference evidence="2" key="1">
    <citation type="submission" date="2021-01" db="EMBL/GenBank/DDBJ databases">
        <authorList>
            <consortium name="Genoscope - CEA"/>
            <person name="William W."/>
        </authorList>
    </citation>
    <scope>NUCLEOTIDE SEQUENCE</scope>
</reference>
<dbReference type="GO" id="GO:0045332">
    <property type="term" value="P:phospholipid translocation"/>
    <property type="evidence" value="ECO:0007669"/>
    <property type="project" value="TreeGrafter"/>
</dbReference>
<evidence type="ECO:0000313" key="2">
    <source>
        <dbReference type="EMBL" id="CAD8157587.1"/>
    </source>
</evidence>
<name>A0A8S1U1U0_9CILI</name>
<sequence>MKILFWLISRCYLWLPRKIQKSVQKSLLLQQGIDQIQKIEFSNGEVQKITNFENATNNIKLISIKTIIVIFIEKIISIENIIILGILIIVISGQTYCYDKNEEIIVYYTLFCYLLNLLLSLMNILIIAFQRMTQQNSINSQDCTIIAKFPDVSSKKHLNQNIELHSYETITWSQLTVGHIICLQQNEQSPADLLILDSSKEQVLINFDQRTPCSCTFVSLNQTIKGNILDFKTKLSGTIQFTVTDLAVQGTIKLKNDPKLTPFTKKNMIQRGERLETVDWIFGMVIRVGNDCIAQSNFYNENFKSSSWIHNIYQEIILICIVLFLILFVPNIIFYSFQSYEKYFYSSINYCLLIIPQNLLWLNQLWHLINMIRNNITFNNNQNKQSVQQNPLNRLLSERNENQVVIISENEKKVLLPIQKQFKINLLPIQQTEIQMLKNKKKNFNGFLTLSQMNILDMIQGDMILLDNPQEIFKNKPQIMQIITKDQKQYIFNYLKLQELVTKASPTLKTNYEKLLLDTNRQQTNDEQKTQDLEVLLAEKIVPNLRNSNEGLYQIKKLQLASREELVNTTLLGTQKQQLPKKKSTRYIFDQSFAKKSLDRVDSMKDLNKLNNSTSNSNITPGSLQKQRSQFFGRGGTLIKQFNNNSSLQVSPTKQKEDQGADRLIGDYYNEQDFIDFLYKKEDTLHNEILLMILITNNILSVFDDQTRELQFNFGNKFDESLLEFTKVFNYQLLCSTEIENSRLDYKLKSYIKKVISIENQVKVFEVLAFLEPTENRKNILSVLVRDPESFLLEEGSILYTRIQTNELKNIYKEKNDIHTKQPEYYNYYNEQLQELLWDGQSTFIYSKRQLSQDQTQEFLQKLSQLHDAYGNRSQEIEMEYQKLELQNEILFCIGIRSGHHHNSIQISQNEFQQDSLREEKLFQTLQMQNIKICLTTSESYEELIIFLRSHQVVQKEQIVHFYERDITYLIYVRLIRYYGM</sequence>
<keyword evidence="1" id="KW-0812">Transmembrane</keyword>
<dbReference type="EMBL" id="CAJJDO010000030">
    <property type="protein sequence ID" value="CAD8157587.1"/>
    <property type="molecule type" value="Genomic_DNA"/>
</dbReference>
<dbReference type="Proteomes" id="UP000689195">
    <property type="component" value="Unassembled WGS sequence"/>
</dbReference>
<organism evidence="2 3">
    <name type="scientific">Paramecium pentaurelia</name>
    <dbReference type="NCBI Taxonomy" id="43138"/>
    <lineage>
        <taxon>Eukaryota</taxon>
        <taxon>Sar</taxon>
        <taxon>Alveolata</taxon>
        <taxon>Ciliophora</taxon>
        <taxon>Intramacronucleata</taxon>
        <taxon>Oligohymenophorea</taxon>
        <taxon>Peniculida</taxon>
        <taxon>Parameciidae</taxon>
        <taxon>Paramecium</taxon>
    </lineage>
</organism>
<dbReference type="GO" id="GO:0140326">
    <property type="term" value="F:ATPase-coupled intramembrane lipid transporter activity"/>
    <property type="evidence" value="ECO:0007669"/>
    <property type="project" value="TreeGrafter"/>
</dbReference>
<dbReference type="PANTHER" id="PTHR24092">
    <property type="entry name" value="PROBABLE PHOSPHOLIPID-TRANSPORTING ATPASE"/>
    <property type="match status" value="1"/>
</dbReference>
<feature type="transmembrane region" description="Helical" evidence="1">
    <location>
        <begin position="316"/>
        <end position="337"/>
    </location>
</feature>
<keyword evidence="3" id="KW-1185">Reference proteome</keyword>
<evidence type="ECO:0008006" key="4">
    <source>
        <dbReference type="Google" id="ProtNLM"/>
    </source>
</evidence>
<feature type="transmembrane region" description="Helical" evidence="1">
    <location>
        <begin position="67"/>
        <end position="93"/>
    </location>
</feature>
<dbReference type="AlphaFoldDB" id="A0A8S1U1U0"/>
<dbReference type="PANTHER" id="PTHR24092:SF150">
    <property type="entry name" value="PHOSPHOLIPID-TRANSPORTING ATPASE"/>
    <property type="match status" value="1"/>
</dbReference>
<keyword evidence="1" id="KW-0472">Membrane</keyword>